<organism evidence="2 3">
    <name type="scientific">Actinocorallia longicatena</name>
    <dbReference type="NCBI Taxonomy" id="111803"/>
    <lineage>
        <taxon>Bacteria</taxon>
        <taxon>Bacillati</taxon>
        <taxon>Actinomycetota</taxon>
        <taxon>Actinomycetes</taxon>
        <taxon>Streptosporangiales</taxon>
        <taxon>Thermomonosporaceae</taxon>
        <taxon>Actinocorallia</taxon>
    </lineage>
</organism>
<gene>
    <name evidence="2" type="ORF">GCM10010468_49260</name>
</gene>
<reference evidence="3" key="1">
    <citation type="journal article" date="2019" name="Int. J. Syst. Evol. Microbiol.">
        <title>The Global Catalogue of Microorganisms (GCM) 10K type strain sequencing project: providing services to taxonomists for standard genome sequencing and annotation.</title>
        <authorList>
            <consortium name="The Broad Institute Genomics Platform"/>
            <consortium name="The Broad Institute Genome Sequencing Center for Infectious Disease"/>
            <person name="Wu L."/>
            <person name="Ma J."/>
        </authorList>
    </citation>
    <scope>NUCLEOTIDE SEQUENCE [LARGE SCALE GENOMIC DNA]</scope>
    <source>
        <strain evidence="3">JCM 9377</strain>
    </source>
</reference>
<dbReference type="RefSeq" id="WP_344832458.1">
    <property type="nucleotide sequence ID" value="NZ_BAAAUV010000013.1"/>
</dbReference>
<sequence length="113" mass="12266">MSEGLFPAPPSITPAPAEPKLSVDRRRTAKQQAALARGAHPTSLYFQRTVRLHPDAAPADSRTADGLRCRTCARLSNNGWGYLKCSNVGDSHSAATDMRAWWPACVNYEAARA</sequence>
<keyword evidence="3" id="KW-1185">Reference proteome</keyword>
<evidence type="ECO:0000313" key="3">
    <source>
        <dbReference type="Proteomes" id="UP001501237"/>
    </source>
</evidence>
<evidence type="ECO:0000313" key="2">
    <source>
        <dbReference type="EMBL" id="GAA3223046.1"/>
    </source>
</evidence>
<dbReference type="EMBL" id="BAAAUV010000013">
    <property type="protein sequence ID" value="GAA3223046.1"/>
    <property type="molecule type" value="Genomic_DNA"/>
</dbReference>
<evidence type="ECO:0008006" key="4">
    <source>
        <dbReference type="Google" id="ProtNLM"/>
    </source>
</evidence>
<feature type="compositionally biased region" description="Pro residues" evidence="1">
    <location>
        <begin position="7"/>
        <end position="17"/>
    </location>
</feature>
<accession>A0ABP6QK07</accession>
<proteinExistence type="predicted"/>
<feature type="region of interest" description="Disordered" evidence="1">
    <location>
        <begin position="1"/>
        <end position="38"/>
    </location>
</feature>
<dbReference type="Proteomes" id="UP001501237">
    <property type="component" value="Unassembled WGS sequence"/>
</dbReference>
<comment type="caution">
    <text evidence="2">The sequence shown here is derived from an EMBL/GenBank/DDBJ whole genome shotgun (WGS) entry which is preliminary data.</text>
</comment>
<evidence type="ECO:0000256" key="1">
    <source>
        <dbReference type="SAM" id="MobiDB-lite"/>
    </source>
</evidence>
<name>A0ABP6QK07_9ACTN</name>
<protein>
    <recommendedName>
        <fullName evidence="4">High-potential iron-sulfur protein</fullName>
    </recommendedName>
</protein>